<dbReference type="PANTHER" id="PTHR30055:SF226">
    <property type="entry name" value="HTH-TYPE TRANSCRIPTIONAL REGULATOR PKSA"/>
    <property type="match status" value="1"/>
</dbReference>
<accession>A0A543F5I4</accession>
<dbReference type="Pfam" id="PF00440">
    <property type="entry name" value="TetR_N"/>
    <property type="match status" value="1"/>
</dbReference>
<dbReference type="GO" id="GO:0000976">
    <property type="term" value="F:transcription cis-regulatory region binding"/>
    <property type="evidence" value="ECO:0007669"/>
    <property type="project" value="TreeGrafter"/>
</dbReference>
<evidence type="ECO:0000256" key="1">
    <source>
        <dbReference type="ARBA" id="ARBA00023125"/>
    </source>
</evidence>
<proteinExistence type="predicted"/>
<dbReference type="Proteomes" id="UP000316331">
    <property type="component" value="Unassembled WGS sequence"/>
</dbReference>
<dbReference type="SUPFAM" id="SSF48498">
    <property type="entry name" value="Tetracyclin repressor-like, C-terminal domain"/>
    <property type="match status" value="1"/>
</dbReference>
<dbReference type="AlphaFoldDB" id="A0A543F5I4"/>
<dbReference type="PANTHER" id="PTHR30055">
    <property type="entry name" value="HTH-TYPE TRANSCRIPTIONAL REGULATOR RUTR"/>
    <property type="match status" value="1"/>
</dbReference>
<dbReference type="PRINTS" id="PR00455">
    <property type="entry name" value="HTHTETR"/>
</dbReference>
<reference evidence="4 5" key="1">
    <citation type="submission" date="2019-06" db="EMBL/GenBank/DDBJ databases">
        <title>Sequencing the genomes of 1000 actinobacteria strains.</title>
        <authorList>
            <person name="Klenk H.-P."/>
        </authorList>
    </citation>
    <scope>NUCLEOTIDE SEQUENCE [LARGE SCALE GENOMIC DNA]</scope>
    <source>
        <strain evidence="4 5">DSM 103495</strain>
    </source>
</reference>
<evidence type="ECO:0000313" key="5">
    <source>
        <dbReference type="Proteomes" id="UP000316331"/>
    </source>
</evidence>
<gene>
    <name evidence="4" type="ORF">FB390_0675</name>
</gene>
<dbReference type="InterPro" id="IPR039536">
    <property type="entry name" value="TetR_C_Proteobacteria"/>
</dbReference>
<dbReference type="InterPro" id="IPR050109">
    <property type="entry name" value="HTH-type_TetR-like_transc_reg"/>
</dbReference>
<dbReference type="PROSITE" id="PS50977">
    <property type="entry name" value="HTH_TETR_2"/>
    <property type="match status" value="1"/>
</dbReference>
<name>A0A543F5I4_9NOCA</name>
<dbReference type="Pfam" id="PF14246">
    <property type="entry name" value="TetR_C_7"/>
    <property type="match status" value="1"/>
</dbReference>
<dbReference type="EMBL" id="VFPG01000001">
    <property type="protein sequence ID" value="TQM29085.1"/>
    <property type="molecule type" value="Genomic_DNA"/>
</dbReference>
<dbReference type="SUPFAM" id="SSF46689">
    <property type="entry name" value="Homeodomain-like"/>
    <property type="match status" value="1"/>
</dbReference>
<keyword evidence="1 2" id="KW-0238">DNA-binding</keyword>
<dbReference type="OrthoDB" id="5242390at2"/>
<dbReference type="Gene3D" id="1.10.357.10">
    <property type="entry name" value="Tetracycline Repressor, domain 2"/>
    <property type="match status" value="1"/>
</dbReference>
<dbReference type="InterPro" id="IPR001647">
    <property type="entry name" value="HTH_TetR"/>
</dbReference>
<sequence>MGSRREQAEWRRERLLDAALDAFAAKGIDGTSVKDIAAAAEVTPGLLYHYFASKQDLVIALLRERGFSQQLRESLAQAGGRSAVEVVPQVMRKFDTLLADNAKLVALFLAAGRSHQPVRTAFAEFLTEGQSALAEYLRSRVEAGELRAHDPRTIATALFAPLAVAHSSGLVIDVEELAGLVLHGLVRSDADTPTEGNEDNAGS</sequence>
<organism evidence="4 5">
    <name type="scientific">Nocardia bhagyanarayanae</name>
    <dbReference type="NCBI Taxonomy" id="1215925"/>
    <lineage>
        <taxon>Bacteria</taxon>
        <taxon>Bacillati</taxon>
        <taxon>Actinomycetota</taxon>
        <taxon>Actinomycetes</taxon>
        <taxon>Mycobacteriales</taxon>
        <taxon>Nocardiaceae</taxon>
        <taxon>Nocardia</taxon>
    </lineage>
</organism>
<dbReference type="PROSITE" id="PS01081">
    <property type="entry name" value="HTH_TETR_1"/>
    <property type="match status" value="1"/>
</dbReference>
<dbReference type="InterPro" id="IPR023772">
    <property type="entry name" value="DNA-bd_HTH_TetR-type_CS"/>
</dbReference>
<protein>
    <submittedName>
        <fullName evidence="4">TetR family transcriptional regulator</fullName>
    </submittedName>
</protein>
<dbReference type="GO" id="GO:0003700">
    <property type="term" value="F:DNA-binding transcription factor activity"/>
    <property type="evidence" value="ECO:0007669"/>
    <property type="project" value="TreeGrafter"/>
</dbReference>
<evidence type="ECO:0000259" key="3">
    <source>
        <dbReference type="PROSITE" id="PS50977"/>
    </source>
</evidence>
<dbReference type="RefSeq" id="WP_141807619.1">
    <property type="nucleotide sequence ID" value="NZ_VFPG01000001.1"/>
</dbReference>
<comment type="caution">
    <text evidence="4">The sequence shown here is derived from an EMBL/GenBank/DDBJ whole genome shotgun (WGS) entry which is preliminary data.</text>
</comment>
<keyword evidence="5" id="KW-1185">Reference proteome</keyword>
<evidence type="ECO:0000313" key="4">
    <source>
        <dbReference type="EMBL" id="TQM29085.1"/>
    </source>
</evidence>
<feature type="DNA-binding region" description="H-T-H motif" evidence="2">
    <location>
        <begin position="32"/>
        <end position="51"/>
    </location>
</feature>
<dbReference type="InterPro" id="IPR036271">
    <property type="entry name" value="Tet_transcr_reg_TetR-rel_C_sf"/>
</dbReference>
<feature type="domain" description="HTH tetR-type" evidence="3">
    <location>
        <begin position="9"/>
        <end position="69"/>
    </location>
</feature>
<evidence type="ECO:0000256" key="2">
    <source>
        <dbReference type="PROSITE-ProRule" id="PRU00335"/>
    </source>
</evidence>
<dbReference type="InterPro" id="IPR009057">
    <property type="entry name" value="Homeodomain-like_sf"/>
</dbReference>